<dbReference type="PANTHER" id="PTHR10587:SF133">
    <property type="entry name" value="CHITIN DEACETYLASE 1-RELATED"/>
    <property type="match status" value="1"/>
</dbReference>
<evidence type="ECO:0000259" key="8">
    <source>
        <dbReference type="Pfam" id="PF01522"/>
    </source>
</evidence>
<evidence type="ECO:0000256" key="7">
    <source>
        <dbReference type="SAM" id="SignalP"/>
    </source>
</evidence>
<gene>
    <name evidence="9" type="ORF">FHS31_000165</name>
</gene>
<name>A0ABX0TM32_9SPHN</name>
<dbReference type="SUPFAM" id="SSF88713">
    <property type="entry name" value="Glycoside hydrolase/deacetylase"/>
    <property type="match status" value="1"/>
</dbReference>
<protein>
    <recommendedName>
        <fullName evidence="3">Chitooligosaccharide deacetylase</fullName>
    </recommendedName>
    <alternativeName>
        <fullName evidence="6">Nodulation protein B</fullName>
    </alternativeName>
</protein>
<feature type="chain" id="PRO_5046206908" description="Chitooligosaccharide deacetylase" evidence="7">
    <location>
        <begin position="27"/>
        <end position="326"/>
    </location>
</feature>
<dbReference type="InterPro" id="IPR011330">
    <property type="entry name" value="Glyco_hydro/deAcase_b/a-brl"/>
</dbReference>
<dbReference type="Gene3D" id="3.20.20.370">
    <property type="entry name" value="Glycoside hydrolase/deacetylase"/>
    <property type="match status" value="1"/>
</dbReference>
<sequence>MALRIIARMFLLGLSAMLSAETAAHAGSVAITFDDLPLFGLYAPPPEADAITSDLLDGFRKQHWKVTGFVNEIQLQGPNREERIGLLRRWIDAGYDLGNHSYSHLSLTKTPVDDYIADVAKGEAVTRVLMRDHGKTEHWYRHPYLETGPTLAIREKFEGWLKAHGYRVAPVTMENSDWEFAEPYDAALARKDAAQAAAIRAAYIDYTAAVVPWYRKAGVALFGREPAFVMLVHASRLNAASIDALAAIFRANHLASVSLDRAMADPAYRTADNYVGPDGDEWLTRWATTLHRDLPYASLPEVPAWIADLDKKIEDAVPDPQAPPVP</sequence>
<evidence type="ECO:0000256" key="3">
    <source>
        <dbReference type="ARBA" id="ARBA00020071"/>
    </source>
</evidence>
<evidence type="ECO:0000256" key="2">
    <source>
        <dbReference type="ARBA" id="ARBA00010973"/>
    </source>
</evidence>
<keyword evidence="4" id="KW-0479">Metal-binding</keyword>
<comment type="similarity">
    <text evidence="2">Belongs to the polysaccharide deacetylase family.</text>
</comment>
<keyword evidence="7" id="KW-0732">Signal</keyword>
<dbReference type="PANTHER" id="PTHR10587">
    <property type="entry name" value="GLYCOSYL TRANSFERASE-RELATED"/>
    <property type="match status" value="1"/>
</dbReference>
<evidence type="ECO:0000313" key="10">
    <source>
        <dbReference type="Proteomes" id="UP000727456"/>
    </source>
</evidence>
<comment type="function">
    <text evidence="1">Is involved in generating a small heat-stable compound (Nod), an acylated oligomer of N-acetylglucosamine, that stimulates mitosis in various plant protoplasts.</text>
</comment>
<dbReference type="InterPro" id="IPR050248">
    <property type="entry name" value="Polysacc_deacetylase_ArnD"/>
</dbReference>
<evidence type="ECO:0000256" key="4">
    <source>
        <dbReference type="ARBA" id="ARBA00022723"/>
    </source>
</evidence>
<keyword evidence="10" id="KW-1185">Reference proteome</keyword>
<dbReference type="Proteomes" id="UP000727456">
    <property type="component" value="Unassembled WGS sequence"/>
</dbReference>
<evidence type="ECO:0000256" key="1">
    <source>
        <dbReference type="ARBA" id="ARBA00003236"/>
    </source>
</evidence>
<dbReference type="EMBL" id="JAAOZC010000001">
    <property type="protein sequence ID" value="NIJ06583.1"/>
    <property type="molecule type" value="Genomic_DNA"/>
</dbReference>
<dbReference type="Pfam" id="PF01522">
    <property type="entry name" value="Polysacc_deac_1"/>
    <property type="match status" value="1"/>
</dbReference>
<organism evidence="9 10">
    <name type="scientific">Sphingomonas vulcanisoli</name>
    <dbReference type="NCBI Taxonomy" id="1658060"/>
    <lineage>
        <taxon>Bacteria</taxon>
        <taxon>Pseudomonadati</taxon>
        <taxon>Pseudomonadota</taxon>
        <taxon>Alphaproteobacteria</taxon>
        <taxon>Sphingomonadales</taxon>
        <taxon>Sphingomonadaceae</taxon>
        <taxon>Sphingomonas</taxon>
    </lineage>
</organism>
<keyword evidence="5" id="KW-0378">Hydrolase</keyword>
<evidence type="ECO:0000256" key="5">
    <source>
        <dbReference type="ARBA" id="ARBA00022801"/>
    </source>
</evidence>
<evidence type="ECO:0000313" key="9">
    <source>
        <dbReference type="EMBL" id="NIJ06583.1"/>
    </source>
</evidence>
<feature type="signal peptide" evidence="7">
    <location>
        <begin position="1"/>
        <end position="26"/>
    </location>
</feature>
<evidence type="ECO:0000256" key="6">
    <source>
        <dbReference type="ARBA" id="ARBA00032976"/>
    </source>
</evidence>
<dbReference type="CDD" id="cd10960">
    <property type="entry name" value="CE4_NodB_like_1"/>
    <property type="match status" value="1"/>
</dbReference>
<accession>A0ABX0TM32</accession>
<dbReference type="RefSeq" id="WP_167071114.1">
    <property type="nucleotide sequence ID" value="NZ_JAAOZC010000001.1"/>
</dbReference>
<proteinExistence type="inferred from homology"/>
<comment type="caution">
    <text evidence="9">The sequence shown here is derived from an EMBL/GenBank/DDBJ whole genome shotgun (WGS) entry which is preliminary data.</text>
</comment>
<dbReference type="InterPro" id="IPR002509">
    <property type="entry name" value="NODB_dom"/>
</dbReference>
<feature type="domain" description="NodB homology" evidence="8">
    <location>
        <begin position="25"/>
        <end position="149"/>
    </location>
</feature>
<reference evidence="9 10" key="1">
    <citation type="submission" date="2020-03" db="EMBL/GenBank/DDBJ databases">
        <title>Genomic Encyclopedia of Type Strains, Phase III (KMG-III): the genomes of soil and plant-associated and newly described type strains.</title>
        <authorList>
            <person name="Whitman W."/>
        </authorList>
    </citation>
    <scope>NUCLEOTIDE SEQUENCE [LARGE SCALE GENOMIC DNA]</scope>
    <source>
        <strain evidence="9 10">CECT 8804</strain>
    </source>
</reference>